<dbReference type="STRING" id="1796606.A2G96_14360"/>
<protein>
    <recommendedName>
        <fullName evidence="1">Restriction endonuclease type IV Mrr domain-containing protein</fullName>
    </recommendedName>
</protein>
<feature type="domain" description="Restriction endonuclease type IV Mrr" evidence="1">
    <location>
        <begin position="36"/>
        <end position="103"/>
    </location>
</feature>
<dbReference type="SUPFAM" id="SSF52980">
    <property type="entry name" value="Restriction endonuclease-like"/>
    <property type="match status" value="1"/>
</dbReference>
<organism evidence="2 3">
    <name type="scientific">Cupriavidus nantongensis</name>
    <dbReference type="NCBI Taxonomy" id="1796606"/>
    <lineage>
        <taxon>Bacteria</taxon>
        <taxon>Pseudomonadati</taxon>
        <taxon>Pseudomonadota</taxon>
        <taxon>Betaproteobacteria</taxon>
        <taxon>Burkholderiales</taxon>
        <taxon>Burkholderiaceae</taxon>
        <taxon>Cupriavidus</taxon>
    </lineage>
</organism>
<evidence type="ECO:0000259" key="1">
    <source>
        <dbReference type="Pfam" id="PF04471"/>
    </source>
</evidence>
<dbReference type="KEGG" id="cnan:A2G96_14360"/>
<evidence type="ECO:0000313" key="3">
    <source>
        <dbReference type="Proteomes" id="UP000075238"/>
    </source>
</evidence>
<dbReference type="GO" id="GO:0003677">
    <property type="term" value="F:DNA binding"/>
    <property type="evidence" value="ECO:0007669"/>
    <property type="project" value="InterPro"/>
</dbReference>
<keyword evidence="3" id="KW-1185">Reference proteome</keyword>
<dbReference type="Proteomes" id="UP000075238">
    <property type="component" value="Chromosome 1"/>
</dbReference>
<gene>
    <name evidence="2" type="ORF">A2G96_14360</name>
</gene>
<sequence length="178" mass="20632">MVFDSAEKMLHVVHDGKALHSISYASLSPSQWGYVYERHVGLQFEAEGYAVTYRGLQFGFVDSGVDLVLERDGETIYVQCKYTFGKRISANEVRWILHKADAYLAKQYQGRRLHFHLVVPDSERCFSSVKLRLNGTVKKHSTARYFEEHNNLQNRVRLKVVEVPMRRHSGEIQNRFPG</sequence>
<dbReference type="GO" id="GO:0004519">
    <property type="term" value="F:endonuclease activity"/>
    <property type="evidence" value="ECO:0007669"/>
    <property type="project" value="InterPro"/>
</dbReference>
<accession>A0A142JL68</accession>
<dbReference type="GO" id="GO:0009307">
    <property type="term" value="P:DNA restriction-modification system"/>
    <property type="evidence" value="ECO:0007669"/>
    <property type="project" value="InterPro"/>
</dbReference>
<dbReference type="Pfam" id="PF04471">
    <property type="entry name" value="Mrr_cat"/>
    <property type="match status" value="1"/>
</dbReference>
<proteinExistence type="predicted"/>
<dbReference type="EMBL" id="CP014844">
    <property type="protein sequence ID" value="AMR78830.1"/>
    <property type="molecule type" value="Genomic_DNA"/>
</dbReference>
<reference evidence="2 3" key="1">
    <citation type="submission" date="2016-03" db="EMBL/GenBank/DDBJ databases">
        <title>Complete genome sequence of a novel chlorpyrifos degrading bacterium, Cupriavidus nantongensis sp. X1.</title>
        <authorList>
            <person name="Fang L."/>
        </authorList>
    </citation>
    <scope>NUCLEOTIDE SEQUENCE [LARGE SCALE GENOMIC DNA]</scope>
    <source>
        <strain evidence="2 3">X1</strain>
    </source>
</reference>
<evidence type="ECO:0000313" key="2">
    <source>
        <dbReference type="EMBL" id="AMR78830.1"/>
    </source>
</evidence>
<dbReference type="InterPro" id="IPR007560">
    <property type="entry name" value="Restrct_endonuc_IV_Mrr"/>
</dbReference>
<dbReference type="AlphaFoldDB" id="A0A142JL68"/>
<dbReference type="InterPro" id="IPR011335">
    <property type="entry name" value="Restrct_endonuc-II-like"/>
</dbReference>
<name>A0A142JL68_9BURK</name>